<dbReference type="OMA" id="CIAYTEL"/>
<dbReference type="Proteomes" id="UP000001876">
    <property type="component" value="Unassembled WGS sequence"/>
</dbReference>
<dbReference type="Gene3D" id="1.10.220.160">
    <property type="match status" value="1"/>
</dbReference>
<dbReference type="PROSITE" id="PS50280">
    <property type="entry name" value="SET"/>
    <property type="match status" value="1"/>
</dbReference>
<dbReference type="OrthoDB" id="549712at2759"/>
<gene>
    <name evidence="3" type="ORF">MICPUCDRAFT_52497</name>
</gene>
<dbReference type="SMART" id="SM00317">
    <property type="entry name" value="SET"/>
    <property type="match status" value="1"/>
</dbReference>
<feature type="domain" description="SET" evidence="2">
    <location>
        <begin position="209"/>
        <end position="467"/>
    </location>
</feature>
<dbReference type="PANTHER" id="PTHR12197:SF251">
    <property type="entry name" value="EG:BACR7C10.4 PROTEIN"/>
    <property type="match status" value="1"/>
</dbReference>
<dbReference type="EMBL" id="GG663747">
    <property type="protein sequence ID" value="EEH52701.1"/>
    <property type="molecule type" value="Genomic_DNA"/>
</dbReference>
<dbReference type="GO" id="GO:0005634">
    <property type="term" value="C:nucleus"/>
    <property type="evidence" value="ECO:0007669"/>
    <property type="project" value="TreeGrafter"/>
</dbReference>
<evidence type="ECO:0000259" key="2">
    <source>
        <dbReference type="PROSITE" id="PS50280"/>
    </source>
</evidence>
<dbReference type="PANTHER" id="PTHR12197">
    <property type="entry name" value="HISTONE-LYSINE N-METHYLTRANSFERASE SMYD"/>
    <property type="match status" value="1"/>
</dbReference>
<dbReference type="KEGG" id="mpp:MICPUCDRAFT_52497"/>
<dbReference type="InterPro" id="IPR050869">
    <property type="entry name" value="H3K4_H4K5_MeTrfase"/>
</dbReference>
<dbReference type="Pfam" id="PF00856">
    <property type="entry name" value="SET"/>
    <property type="match status" value="1"/>
</dbReference>
<name>C1N4C0_MICPC</name>
<feature type="compositionally biased region" description="Acidic residues" evidence="1">
    <location>
        <begin position="155"/>
        <end position="168"/>
    </location>
</feature>
<reference evidence="3 4" key="1">
    <citation type="journal article" date="2009" name="Science">
        <title>Green evolution and dynamic adaptations revealed by genomes of the marine picoeukaryotes Micromonas.</title>
        <authorList>
            <person name="Worden A.Z."/>
            <person name="Lee J.H."/>
            <person name="Mock T."/>
            <person name="Rouze P."/>
            <person name="Simmons M.P."/>
            <person name="Aerts A.L."/>
            <person name="Allen A.E."/>
            <person name="Cuvelier M.L."/>
            <person name="Derelle E."/>
            <person name="Everett M.V."/>
            <person name="Foulon E."/>
            <person name="Grimwood J."/>
            <person name="Gundlach H."/>
            <person name="Henrissat B."/>
            <person name="Napoli C."/>
            <person name="McDonald S.M."/>
            <person name="Parker M.S."/>
            <person name="Rombauts S."/>
            <person name="Salamov A."/>
            <person name="Von Dassow P."/>
            <person name="Badger J.H."/>
            <person name="Coutinho P.M."/>
            <person name="Demir E."/>
            <person name="Dubchak I."/>
            <person name="Gentemann C."/>
            <person name="Eikrem W."/>
            <person name="Gready J.E."/>
            <person name="John U."/>
            <person name="Lanier W."/>
            <person name="Lindquist E.A."/>
            <person name="Lucas S."/>
            <person name="Mayer K.F."/>
            <person name="Moreau H."/>
            <person name="Not F."/>
            <person name="Otillar R."/>
            <person name="Panaud O."/>
            <person name="Pangilinan J."/>
            <person name="Paulsen I."/>
            <person name="Piegu B."/>
            <person name="Poliakov A."/>
            <person name="Robbens S."/>
            <person name="Schmutz J."/>
            <person name="Toulza E."/>
            <person name="Wyss T."/>
            <person name="Zelensky A."/>
            <person name="Zhou K."/>
            <person name="Armbrust E.V."/>
            <person name="Bhattacharya D."/>
            <person name="Goodenough U.W."/>
            <person name="Van de Peer Y."/>
            <person name="Grigoriev I.V."/>
        </authorList>
    </citation>
    <scope>NUCLEOTIDE SEQUENCE [LARGE SCALE GENOMIC DNA]</scope>
    <source>
        <strain evidence="3 4">CCMP1545</strain>
    </source>
</reference>
<dbReference type="Gene3D" id="2.170.270.10">
    <property type="entry name" value="SET domain"/>
    <property type="match status" value="1"/>
</dbReference>
<dbReference type="SUPFAM" id="SSF82199">
    <property type="entry name" value="SET domain"/>
    <property type="match status" value="1"/>
</dbReference>
<organism evidence="4">
    <name type="scientific">Micromonas pusilla (strain CCMP1545)</name>
    <name type="common">Picoplanktonic green alga</name>
    <dbReference type="NCBI Taxonomy" id="564608"/>
    <lineage>
        <taxon>Eukaryota</taxon>
        <taxon>Viridiplantae</taxon>
        <taxon>Chlorophyta</taxon>
        <taxon>Mamiellophyceae</taxon>
        <taxon>Mamiellales</taxon>
        <taxon>Mamiellaceae</taxon>
        <taxon>Micromonas</taxon>
    </lineage>
</organism>
<dbReference type="InterPro" id="IPR001214">
    <property type="entry name" value="SET_dom"/>
</dbReference>
<keyword evidence="4" id="KW-1185">Reference proteome</keyword>
<dbReference type="eggNOG" id="KOG2084">
    <property type="taxonomic scope" value="Eukaryota"/>
</dbReference>
<proteinExistence type="predicted"/>
<evidence type="ECO:0000256" key="1">
    <source>
        <dbReference type="SAM" id="MobiDB-lite"/>
    </source>
</evidence>
<feature type="compositionally biased region" description="Low complexity" evidence="1">
    <location>
        <begin position="79"/>
        <end position="90"/>
    </location>
</feature>
<dbReference type="AlphaFoldDB" id="C1N4C0"/>
<accession>C1N4C0</accession>
<evidence type="ECO:0000313" key="4">
    <source>
        <dbReference type="Proteomes" id="UP000001876"/>
    </source>
</evidence>
<evidence type="ECO:0000313" key="3">
    <source>
        <dbReference type="EMBL" id="EEH52701.1"/>
    </source>
</evidence>
<dbReference type="GeneID" id="9688414"/>
<dbReference type="Gene3D" id="6.10.140.2220">
    <property type="match status" value="1"/>
</dbReference>
<dbReference type="InterPro" id="IPR046341">
    <property type="entry name" value="SET_dom_sf"/>
</dbReference>
<dbReference type="RefSeq" id="XP_003062762.1">
    <property type="nucleotide sequence ID" value="XM_003062716.1"/>
</dbReference>
<feature type="compositionally biased region" description="Pro residues" evidence="1">
    <location>
        <begin position="177"/>
        <end position="187"/>
    </location>
</feature>
<protein>
    <submittedName>
        <fullName evidence="3">Set domain protein</fullName>
    </submittedName>
</protein>
<dbReference type="STRING" id="564608.C1N4C0"/>
<sequence>MASARTPTHEASFDDRGAYVVRVRLPGVSSSSAVSVDVVNGDVLEVFALAYGGDDDDDDASSASSAAGGWRLTHPLPFAVSSSSSSSARAEVSRVKFSKKSRTLTVAFDGASAMDPSPTPTKAAAERATAPFPPDEPSREYEPSPPPSPISRASDDDDDRREEEEDASEPSSSSPGRSPPPPPPPRRPPPRDAAPSQTLPGGIDFAFDPNLYLCVDATGARGRHLRARRALREGDVVMTCDPLVCAVHDRHAERACAFCYRDVDGGGVRCDACDAALYCGRRCRAADTSHVGECALARRAKTDPRLSSATRGLRLFLRLLYVRATAPGLFDAVKALDSPFRDVSAEKRATYVGMANAVNSMLPPGPARMDVDALAEVMSKVHVNSHGVVDAAGRALGTGVYPPAALFNHSCAPNAVVSFGGADDDGDGSHSDRDGSCSNGSTNNGARLTVRCVSPVEEGEEICIAYAEVYATRETRREALWEKKAFACECRRCADAASARRDAPLGGWRCPRLSACDGVVPDAGDSCLTCGAKCARARSKRDAAERRWIGRHAAALTALRENDHATAVSIACEVVRESDDALCDAHVIRHECRLVLMDAHAALKQWRHAADVSRDVADAMRRFVNVNHPGRAHALRCLGDALVALVDVDERKERRKTVVAKGGGKKKGAAHAHAHAAAVDVSSSAAVALAEAAAAYRRAGAILEIAYGRHHPATTEARDSELAARARMQSLH</sequence>
<feature type="region of interest" description="Disordered" evidence="1">
    <location>
        <begin position="53"/>
        <end position="202"/>
    </location>
</feature>